<dbReference type="GO" id="GO:0016810">
    <property type="term" value="F:hydrolase activity, acting on carbon-nitrogen (but not peptide) bonds"/>
    <property type="evidence" value="ECO:0007669"/>
    <property type="project" value="InterPro"/>
</dbReference>
<feature type="domain" description="Amidohydrolase 3" evidence="1">
    <location>
        <begin position="66"/>
        <end position="565"/>
    </location>
</feature>
<dbReference type="InterPro" id="IPR032466">
    <property type="entry name" value="Metal_Hydrolase"/>
</dbReference>
<dbReference type="PANTHER" id="PTHR22642:SF2">
    <property type="entry name" value="PROTEIN LONG AFTER FAR-RED 3"/>
    <property type="match status" value="1"/>
</dbReference>
<name>A0AAD4QEL5_9AGAM</name>
<dbReference type="EMBL" id="JAKELL010000019">
    <property type="protein sequence ID" value="KAH8993113.1"/>
    <property type="molecule type" value="Genomic_DNA"/>
</dbReference>
<dbReference type="SUPFAM" id="SSF51556">
    <property type="entry name" value="Metallo-dependent hydrolases"/>
    <property type="match status" value="1"/>
</dbReference>
<dbReference type="SUPFAM" id="SSF51338">
    <property type="entry name" value="Composite domain of metallo-dependent hydrolases"/>
    <property type="match status" value="1"/>
</dbReference>
<proteinExistence type="predicted"/>
<dbReference type="InterPro" id="IPR013108">
    <property type="entry name" value="Amidohydro_3"/>
</dbReference>
<sequence length="568" mass="62144">IPNTYAICTLPNSIYTVNDDNSTAECMLVENGVILAVGSVEDIRNFWSAYNPNVSLKTFQIPPNSVIVPGLADAHGHILHWGAKKRLPLHGSASIDDVLLRIKQYLLSHPDILHDPTRWILGSGWDQTGWPGGQFPTADDLDREPLLRGRSIVLARIDWHAYWVSNAVLSSLTNLPEVVDGGLIVRDEAGKPTAGVFVDNAMSLIHKPDPTDAEILEDFETTMGDALSVGLTTIHDAGSPPSTIAFFQRQLRPALTPRRMADEGRLPIKVYMMGRVDFNDYLSSQIPRLVNYGLHRRLTVRSVKLFADGALGSWGAALKAPYTDKPDTQGFLLTPTKTLHQQVEKLYEDGFQVNVHAIGDHANEVVLDIFEDILKKPGADVNTWRPRIEHAQIIRPSDFERIGRLGVIASVQPTHATSDMSYAESRLGPDRIKGAYAYQKLLHDAYCPAGSHRQNCLPLGSDFPVEGINPLLGFYAAIARLSPEGTSPHGPGGWYPAEALTRVQALRGMTRDVAYAAFAEHTGGQLAPGFAADFVVLDRDILRVPLGEILGTRVLATVVDGQVAYGSL</sequence>
<dbReference type="AlphaFoldDB" id="A0AAD4QEL5"/>
<reference evidence="2" key="1">
    <citation type="submission" date="2022-01" db="EMBL/GenBank/DDBJ databases">
        <title>Comparative genomics reveals a dynamic genome evolution in the ectomycorrhizal milk-cap (Lactarius) mushrooms.</title>
        <authorList>
            <consortium name="DOE Joint Genome Institute"/>
            <person name="Lebreton A."/>
            <person name="Tang N."/>
            <person name="Kuo A."/>
            <person name="LaButti K."/>
            <person name="Drula E."/>
            <person name="Barry K."/>
            <person name="Clum A."/>
            <person name="Lipzen A."/>
            <person name="Mousain D."/>
            <person name="Ng V."/>
            <person name="Wang R."/>
            <person name="Wang X."/>
            <person name="Dai Y."/>
            <person name="Henrissat B."/>
            <person name="Grigoriev I.V."/>
            <person name="Guerin-Laguette A."/>
            <person name="Yu F."/>
            <person name="Martin F.M."/>
        </authorList>
    </citation>
    <scope>NUCLEOTIDE SEQUENCE</scope>
    <source>
        <strain evidence="2">QP</strain>
    </source>
</reference>
<protein>
    <submittedName>
        <fullName evidence="2">Amidohydrolase 3</fullName>
    </submittedName>
</protein>
<accession>A0AAD4QEL5</accession>
<dbReference type="PANTHER" id="PTHR22642">
    <property type="entry name" value="IMIDAZOLONEPROPIONASE"/>
    <property type="match status" value="1"/>
</dbReference>
<evidence type="ECO:0000259" key="1">
    <source>
        <dbReference type="Pfam" id="PF07969"/>
    </source>
</evidence>
<dbReference type="Gene3D" id="3.10.310.70">
    <property type="match status" value="1"/>
</dbReference>
<dbReference type="Proteomes" id="UP001201163">
    <property type="component" value="Unassembled WGS sequence"/>
</dbReference>
<comment type="caution">
    <text evidence="2">The sequence shown here is derived from an EMBL/GenBank/DDBJ whole genome shotgun (WGS) entry which is preliminary data.</text>
</comment>
<evidence type="ECO:0000313" key="2">
    <source>
        <dbReference type="EMBL" id="KAH8993113.1"/>
    </source>
</evidence>
<dbReference type="CDD" id="cd01300">
    <property type="entry name" value="YtcJ_like"/>
    <property type="match status" value="1"/>
</dbReference>
<organism evidence="2 3">
    <name type="scientific">Lactarius akahatsu</name>
    <dbReference type="NCBI Taxonomy" id="416441"/>
    <lineage>
        <taxon>Eukaryota</taxon>
        <taxon>Fungi</taxon>
        <taxon>Dikarya</taxon>
        <taxon>Basidiomycota</taxon>
        <taxon>Agaricomycotina</taxon>
        <taxon>Agaricomycetes</taxon>
        <taxon>Russulales</taxon>
        <taxon>Russulaceae</taxon>
        <taxon>Lactarius</taxon>
    </lineage>
</organism>
<dbReference type="InterPro" id="IPR011059">
    <property type="entry name" value="Metal-dep_hydrolase_composite"/>
</dbReference>
<keyword evidence="3" id="KW-1185">Reference proteome</keyword>
<dbReference type="InterPro" id="IPR033932">
    <property type="entry name" value="YtcJ-like"/>
</dbReference>
<dbReference type="Pfam" id="PF07969">
    <property type="entry name" value="Amidohydro_3"/>
    <property type="match status" value="1"/>
</dbReference>
<evidence type="ECO:0000313" key="3">
    <source>
        <dbReference type="Proteomes" id="UP001201163"/>
    </source>
</evidence>
<feature type="non-terminal residue" evidence="2">
    <location>
        <position position="568"/>
    </location>
</feature>
<dbReference type="Gene3D" id="2.30.40.10">
    <property type="entry name" value="Urease, subunit C, domain 1"/>
    <property type="match status" value="1"/>
</dbReference>
<gene>
    <name evidence="2" type="ORF">EDB92DRAFT_1796652</name>
</gene>
<dbReference type="Gene3D" id="3.20.20.140">
    <property type="entry name" value="Metal-dependent hydrolases"/>
    <property type="match status" value="1"/>
</dbReference>